<keyword evidence="1" id="KW-0614">Plasmid</keyword>
<gene>
    <name evidence="1" type="ORF">KF715C_pA1910</name>
</gene>
<reference evidence="1 2" key="1">
    <citation type="submission" date="2015-11" db="EMBL/GenBank/DDBJ databases">
        <title>Complete genome sequencing of a biphenyl-degrading bacterium, Pseudomonas putida KF715 (=NBRC110667).</title>
        <authorList>
            <person name="Suenaga H."/>
            <person name="Fujihara N."/>
            <person name="Watanabe T."/>
            <person name="Hirose J."/>
            <person name="Kimura N."/>
            <person name="Yamazoe A."/>
            <person name="Hosoyama A."/>
            <person name="Shimodaira J."/>
            <person name="Furukawa K."/>
        </authorList>
    </citation>
    <scope>NUCLEOTIDE SEQUENCE [LARGE SCALE GENOMIC DNA]</scope>
    <source>
        <strain evidence="1 2">KF715</strain>
        <plasmid evidence="2">Plasmid pkf715a dna</plasmid>
    </source>
</reference>
<dbReference type="EMBL" id="AP015030">
    <property type="protein sequence ID" value="BAW26696.1"/>
    <property type="molecule type" value="Genomic_DNA"/>
</dbReference>
<evidence type="ECO:0000313" key="1">
    <source>
        <dbReference type="EMBL" id="BAW26696.1"/>
    </source>
</evidence>
<organism evidence="1 2">
    <name type="scientific">Pseudomonas putida</name>
    <name type="common">Arthrobacter siderocapsulatus</name>
    <dbReference type="NCBI Taxonomy" id="303"/>
    <lineage>
        <taxon>Bacteria</taxon>
        <taxon>Pseudomonadati</taxon>
        <taxon>Pseudomonadota</taxon>
        <taxon>Gammaproteobacteria</taxon>
        <taxon>Pseudomonadales</taxon>
        <taxon>Pseudomonadaceae</taxon>
        <taxon>Pseudomonas</taxon>
    </lineage>
</organism>
<dbReference type="Proteomes" id="UP000218731">
    <property type="component" value="Plasmid pKF715A"/>
</dbReference>
<dbReference type="AlphaFoldDB" id="A0A1L7NMJ2"/>
<accession>A0A1L7NMJ2</accession>
<name>A0A1L7NMJ2_PSEPU</name>
<proteinExistence type="predicted"/>
<evidence type="ECO:0000313" key="2">
    <source>
        <dbReference type="Proteomes" id="UP000218731"/>
    </source>
</evidence>
<protein>
    <submittedName>
        <fullName evidence="1">Uncharacterized protein</fullName>
    </submittedName>
</protein>
<geneLocation type="plasmid" evidence="2">
    <name>pkf715a dna</name>
</geneLocation>
<sequence length="83" mass="10071">MARKRKWVDRRCCDWDTFLTSLMAAAQRYRFPLILVNWCEARSYWRRHSCTGAEVIQMQRAREVNDGQYMLSTPPRRRGFRRG</sequence>